<dbReference type="CDD" id="cd00093">
    <property type="entry name" value="HTH_XRE"/>
    <property type="match status" value="1"/>
</dbReference>
<name>A0A0A6P7S3_9GAMM</name>
<keyword evidence="3" id="KW-0804">Transcription</keyword>
<dbReference type="InterPro" id="IPR052359">
    <property type="entry name" value="HTH-type_reg/antitoxin"/>
</dbReference>
<evidence type="ECO:0000256" key="2">
    <source>
        <dbReference type="ARBA" id="ARBA00023125"/>
    </source>
</evidence>
<dbReference type="AlphaFoldDB" id="A0A0A6P7S3"/>
<dbReference type="SMART" id="SM00530">
    <property type="entry name" value="HTH_XRE"/>
    <property type="match status" value="1"/>
</dbReference>
<accession>A0A0A6P7S3</accession>
<dbReference type="Proteomes" id="UP000030428">
    <property type="component" value="Unassembled WGS sequence"/>
</dbReference>
<dbReference type="InterPro" id="IPR001387">
    <property type="entry name" value="Cro/C1-type_HTH"/>
</dbReference>
<dbReference type="SUPFAM" id="SSF47413">
    <property type="entry name" value="lambda repressor-like DNA-binding domains"/>
    <property type="match status" value="1"/>
</dbReference>
<dbReference type="PANTHER" id="PTHR36511">
    <property type="entry name" value="MERR FAMILY BACTERIAL REGULATORY PROTEIN"/>
    <property type="match status" value="1"/>
</dbReference>
<comment type="caution">
    <text evidence="5">The sequence shown here is derived from an EMBL/GenBank/DDBJ whole genome shotgun (WGS) entry which is preliminary data.</text>
</comment>
<dbReference type="Gene3D" id="1.10.260.40">
    <property type="entry name" value="lambda repressor-like DNA-binding domains"/>
    <property type="match status" value="1"/>
</dbReference>
<keyword evidence="2 5" id="KW-0238">DNA-binding</keyword>
<protein>
    <submittedName>
        <fullName evidence="5">DNA-binding protein</fullName>
    </submittedName>
</protein>
<dbReference type="InterPro" id="IPR010982">
    <property type="entry name" value="Lambda_DNA-bd_dom_sf"/>
</dbReference>
<sequence>MDDKLFNELVMSIKDAGRFLRGESEPSRTFDAPDIKAIRQKTGLSQTQFASMIGVKVITLQNWEQKRHKPTGTAAALLTIVAHEPEAALRALQR</sequence>
<evidence type="ECO:0000259" key="4">
    <source>
        <dbReference type="PROSITE" id="PS50943"/>
    </source>
</evidence>
<organism evidence="5 6">
    <name type="scientific">Candidatus Thiomargarita nelsonii</name>
    <dbReference type="NCBI Taxonomy" id="1003181"/>
    <lineage>
        <taxon>Bacteria</taxon>
        <taxon>Pseudomonadati</taxon>
        <taxon>Pseudomonadota</taxon>
        <taxon>Gammaproteobacteria</taxon>
        <taxon>Thiotrichales</taxon>
        <taxon>Thiotrichaceae</taxon>
        <taxon>Thiomargarita</taxon>
    </lineage>
</organism>
<feature type="domain" description="HTH cro/C1-type" evidence="4">
    <location>
        <begin position="35"/>
        <end position="89"/>
    </location>
</feature>
<evidence type="ECO:0000313" key="6">
    <source>
        <dbReference type="Proteomes" id="UP000030428"/>
    </source>
</evidence>
<evidence type="ECO:0000256" key="1">
    <source>
        <dbReference type="ARBA" id="ARBA00023015"/>
    </source>
</evidence>
<dbReference type="PROSITE" id="PS50943">
    <property type="entry name" value="HTH_CROC1"/>
    <property type="match status" value="1"/>
</dbReference>
<gene>
    <name evidence="5" type="ORF">PN36_06910</name>
</gene>
<proteinExistence type="predicted"/>
<dbReference type="GO" id="GO:0003677">
    <property type="term" value="F:DNA binding"/>
    <property type="evidence" value="ECO:0007669"/>
    <property type="project" value="UniProtKB-KW"/>
</dbReference>
<reference evidence="5 6" key="1">
    <citation type="journal article" date="2016" name="Front. Microbiol.">
        <title>Single-Cell (Meta-)Genomics of a Dimorphic Candidatus Thiomargarita nelsonii Reveals Genomic Plasticity.</title>
        <authorList>
            <person name="Flood B.E."/>
            <person name="Fliss P."/>
            <person name="Jones D.S."/>
            <person name="Dick G.J."/>
            <person name="Jain S."/>
            <person name="Kaster A.K."/>
            <person name="Winkel M."/>
            <person name="Mussmann M."/>
            <person name="Bailey J."/>
        </authorList>
    </citation>
    <scope>NUCLEOTIDE SEQUENCE [LARGE SCALE GENOMIC DNA]</scope>
    <source>
        <strain evidence="5">Hydrate Ridge</strain>
    </source>
</reference>
<keyword evidence="6" id="KW-1185">Reference proteome</keyword>
<dbReference type="Pfam" id="PF01381">
    <property type="entry name" value="HTH_3"/>
    <property type="match status" value="1"/>
</dbReference>
<keyword evidence="1" id="KW-0805">Transcription regulation</keyword>
<evidence type="ECO:0000256" key="3">
    <source>
        <dbReference type="ARBA" id="ARBA00023163"/>
    </source>
</evidence>
<dbReference type="EMBL" id="JSZA02000020">
    <property type="protein sequence ID" value="KHD10672.1"/>
    <property type="molecule type" value="Genomic_DNA"/>
</dbReference>
<evidence type="ECO:0000313" key="5">
    <source>
        <dbReference type="EMBL" id="KHD10672.1"/>
    </source>
</evidence>
<dbReference type="PANTHER" id="PTHR36511:SF4">
    <property type="entry name" value="ANTITOXIN MQSA"/>
    <property type="match status" value="1"/>
</dbReference>